<dbReference type="SUPFAM" id="SSF52540">
    <property type="entry name" value="P-loop containing nucleoside triphosphate hydrolases"/>
    <property type="match status" value="1"/>
</dbReference>
<dbReference type="Gene3D" id="3.40.50.300">
    <property type="entry name" value="P-loop containing nucleotide triphosphate hydrolases"/>
    <property type="match status" value="1"/>
</dbReference>
<organism evidence="1 2">
    <name type="scientific">Lederbergia citrisecunda</name>
    <dbReference type="NCBI Taxonomy" id="2833583"/>
    <lineage>
        <taxon>Bacteria</taxon>
        <taxon>Bacillati</taxon>
        <taxon>Bacillota</taxon>
        <taxon>Bacilli</taxon>
        <taxon>Bacillales</taxon>
        <taxon>Bacillaceae</taxon>
        <taxon>Lederbergia</taxon>
    </lineage>
</organism>
<dbReference type="Proteomes" id="UP000682713">
    <property type="component" value="Unassembled WGS sequence"/>
</dbReference>
<keyword evidence="2" id="KW-1185">Reference proteome</keyword>
<sequence length="192" mass="22797">MIILISGNGQSGKTFMAQNLLEKYKVPYLSIDHLKMGIYRSNKNCGFTPLDSNELIGDKLWPIIREIIKTNIENNQNLIIEGCYILPHYIKEFEKSYSEKIISVFLVFSAQYIKENFESKILKHRNVIEDRGELDESDYNITEIIKEHNEYRRRCIEAGFKYFEIDKNYEEEITKVYDYIENQKRIIESNSK</sequence>
<evidence type="ECO:0000313" key="1">
    <source>
        <dbReference type="EMBL" id="MBS4201323.1"/>
    </source>
</evidence>
<comment type="caution">
    <text evidence="1">The sequence shown here is derived from an EMBL/GenBank/DDBJ whole genome shotgun (WGS) entry which is preliminary data.</text>
</comment>
<dbReference type="EMBL" id="JAGYPJ010000001">
    <property type="protein sequence ID" value="MBS4201323.1"/>
    <property type="molecule type" value="Genomic_DNA"/>
</dbReference>
<keyword evidence="1" id="KW-0418">Kinase</keyword>
<dbReference type="InterPro" id="IPR027417">
    <property type="entry name" value="P-loop_NTPase"/>
</dbReference>
<dbReference type="GO" id="GO:0016301">
    <property type="term" value="F:kinase activity"/>
    <property type="evidence" value="ECO:0007669"/>
    <property type="project" value="UniProtKB-KW"/>
</dbReference>
<proteinExistence type="predicted"/>
<gene>
    <name evidence="1" type="ORF">KHA93_16930</name>
</gene>
<evidence type="ECO:0000313" key="2">
    <source>
        <dbReference type="Proteomes" id="UP000682713"/>
    </source>
</evidence>
<dbReference type="RefSeq" id="WP_213111812.1">
    <property type="nucleotide sequence ID" value="NZ_JAGYPJ010000001.1"/>
</dbReference>
<accession>A0A942TQ32</accession>
<dbReference type="AlphaFoldDB" id="A0A942TQ32"/>
<keyword evidence="1" id="KW-0808">Transferase</keyword>
<protein>
    <submittedName>
        <fullName evidence="1">2-phosphoglycerate kinase</fullName>
    </submittedName>
</protein>
<reference evidence="1 2" key="1">
    <citation type="submission" date="2021-05" db="EMBL/GenBank/DDBJ databases">
        <title>Novel Bacillus species.</title>
        <authorList>
            <person name="Liu G."/>
        </authorList>
    </citation>
    <scope>NUCLEOTIDE SEQUENCE [LARGE SCALE GENOMIC DNA]</scope>
    <source>
        <strain evidence="1 2">FJAT-49732</strain>
    </source>
</reference>
<name>A0A942TQ32_9BACI</name>